<accession>A0A0C3F9E5</accession>
<evidence type="ECO:0000313" key="2">
    <source>
        <dbReference type="EMBL" id="KIM76559.1"/>
    </source>
</evidence>
<dbReference type="Pfam" id="PF20149">
    <property type="entry name" value="DUF6532"/>
    <property type="match status" value="1"/>
</dbReference>
<sequence length="542" mass="59813">MSPVQSYLPAFPEIQPTVKFPSSPIRTTKATQLLSPTQIHKHYKQPLANPKLQDKLHFQSLNAARRALLHAQACQNTLQAEEDVTSMHINEAEEYIGLLRARKAIQTQVADAEEQISVIYAHLPPNLSSPIKIKAHDKAPGASSKAVDIPLDPPAPFIPNPYPPVTEPTPDIQHTHGSSSVLQLPFSALDLQPPPAQFAQDQNSGVIPSQASSLMQGFEEFEYPSFNPFALLDQPDELQWMALGGEPNNEDADEFHEADITIRPPAPMHDIPQSGASYYPPMATANGSILGPLNAMSSNPTWSSTPLSTGNQPGSTFSYPIDTPELHHRLSTTTHTVSVPQTNLTGVQQSYLSESSSLQRFLWQEALPMCQGTLSPTCQPRGYFKNAIASEYKSNIDEANKVFIADLANKHAWPSKDMKETMAKEALSQANAKARLQGKPVTDITNVILKKIKHSSSVWCSQLKLMIFNNIYLYGILPSLEQQATMTVDEIVQFMKNAVAALWVNDRFLHQGTDKFGNPAYFNHPVYTIITEGVQSKYAIVM</sequence>
<name>A0A0C3F9E5_PILCF</name>
<dbReference type="Proteomes" id="UP000054166">
    <property type="component" value="Unassembled WGS sequence"/>
</dbReference>
<gene>
    <name evidence="2" type="ORF">PILCRDRAFT_12618</name>
</gene>
<dbReference type="OrthoDB" id="10521853at2759"/>
<reference evidence="2 3" key="1">
    <citation type="submission" date="2014-04" db="EMBL/GenBank/DDBJ databases">
        <authorList>
            <consortium name="DOE Joint Genome Institute"/>
            <person name="Kuo A."/>
            <person name="Tarkka M."/>
            <person name="Buscot F."/>
            <person name="Kohler A."/>
            <person name="Nagy L.G."/>
            <person name="Floudas D."/>
            <person name="Copeland A."/>
            <person name="Barry K.W."/>
            <person name="Cichocki N."/>
            <person name="Veneault-Fourrey C."/>
            <person name="LaButti K."/>
            <person name="Lindquist E.A."/>
            <person name="Lipzen A."/>
            <person name="Lundell T."/>
            <person name="Morin E."/>
            <person name="Murat C."/>
            <person name="Sun H."/>
            <person name="Tunlid A."/>
            <person name="Henrissat B."/>
            <person name="Grigoriev I.V."/>
            <person name="Hibbett D.S."/>
            <person name="Martin F."/>
            <person name="Nordberg H.P."/>
            <person name="Cantor M.N."/>
            <person name="Hua S.X."/>
        </authorList>
    </citation>
    <scope>NUCLEOTIDE SEQUENCE [LARGE SCALE GENOMIC DNA]</scope>
    <source>
        <strain evidence="2 3">F 1598</strain>
    </source>
</reference>
<dbReference type="InterPro" id="IPR045341">
    <property type="entry name" value="DUF6532"/>
</dbReference>
<keyword evidence="3" id="KW-1185">Reference proteome</keyword>
<dbReference type="AlphaFoldDB" id="A0A0C3F9E5"/>
<dbReference type="HOGENOM" id="CLU_502587_0_0_1"/>
<dbReference type="InParanoid" id="A0A0C3F9E5"/>
<reference evidence="3" key="2">
    <citation type="submission" date="2015-01" db="EMBL/GenBank/DDBJ databases">
        <title>Evolutionary Origins and Diversification of the Mycorrhizal Mutualists.</title>
        <authorList>
            <consortium name="DOE Joint Genome Institute"/>
            <consortium name="Mycorrhizal Genomics Consortium"/>
            <person name="Kohler A."/>
            <person name="Kuo A."/>
            <person name="Nagy L.G."/>
            <person name="Floudas D."/>
            <person name="Copeland A."/>
            <person name="Barry K.W."/>
            <person name="Cichocki N."/>
            <person name="Veneault-Fourrey C."/>
            <person name="LaButti K."/>
            <person name="Lindquist E.A."/>
            <person name="Lipzen A."/>
            <person name="Lundell T."/>
            <person name="Morin E."/>
            <person name="Murat C."/>
            <person name="Riley R."/>
            <person name="Ohm R."/>
            <person name="Sun H."/>
            <person name="Tunlid A."/>
            <person name="Henrissat B."/>
            <person name="Grigoriev I.V."/>
            <person name="Hibbett D.S."/>
            <person name="Martin F."/>
        </authorList>
    </citation>
    <scope>NUCLEOTIDE SEQUENCE [LARGE SCALE GENOMIC DNA]</scope>
    <source>
        <strain evidence="3">F 1598</strain>
    </source>
</reference>
<proteinExistence type="predicted"/>
<organism evidence="2 3">
    <name type="scientific">Piloderma croceum (strain F 1598)</name>
    <dbReference type="NCBI Taxonomy" id="765440"/>
    <lineage>
        <taxon>Eukaryota</taxon>
        <taxon>Fungi</taxon>
        <taxon>Dikarya</taxon>
        <taxon>Basidiomycota</taxon>
        <taxon>Agaricomycotina</taxon>
        <taxon>Agaricomycetes</taxon>
        <taxon>Agaricomycetidae</taxon>
        <taxon>Atheliales</taxon>
        <taxon>Atheliaceae</taxon>
        <taxon>Piloderma</taxon>
    </lineage>
</organism>
<feature type="domain" description="DUF6532" evidence="1">
    <location>
        <begin position="399"/>
        <end position="526"/>
    </location>
</feature>
<protein>
    <recommendedName>
        <fullName evidence="1">DUF6532 domain-containing protein</fullName>
    </recommendedName>
</protein>
<evidence type="ECO:0000259" key="1">
    <source>
        <dbReference type="Pfam" id="PF20149"/>
    </source>
</evidence>
<dbReference type="EMBL" id="KN833033">
    <property type="protein sequence ID" value="KIM76559.1"/>
    <property type="molecule type" value="Genomic_DNA"/>
</dbReference>
<evidence type="ECO:0000313" key="3">
    <source>
        <dbReference type="Proteomes" id="UP000054166"/>
    </source>
</evidence>